<evidence type="ECO:0000313" key="2">
    <source>
        <dbReference type="Proteomes" id="UP000187203"/>
    </source>
</evidence>
<sequence>MEQLIQKQKKEYRVGAVDLVAPNVQNPDSEL</sequence>
<accession>A0A1R3K9V1</accession>
<dbReference type="AlphaFoldDB" id="A0A1R3K9V1"/>
<name>A0A1R3K9V1_9ROSI</name>
<evidence type="ECO:0000313" key="1">
    <source>
        <dbReference type="EMBL" id="OMP03880.1"/>
    </source>
</evidence>
<keyword evidence="2" id="KW-1185">Reference proteome</keyword>
<protein>
    <submittedName>
        <fullName evidence="1">Uncharacterized protein</fullName>
    </submittedName>
</protein>
<dbReference type="EMBL" id="AWUE01014384">
    <property type="protein sequence ID" value="OMP03880.1"/>
    <property type="molecule type" value="Genomic_DNA"/>
</dbReference>
<dbReference type="Proteomes" id="UP000187203">
    <property type="component" value="Unassembled WGS sequence"/>
</dbReference>
<organism evidence="1 2">
    <name type="scientific">Corchorus olitorius</name>
    <dbReference type="NCBI Taxonomy" id="93759"/>
    <lineage>
        <taxon>Eukaryota</taxon>
        <taxon>Viridiplantae</taxon>
        <taxon>Streptophyta</taxon>
        <taxon>Embryophyta</taxon>
        <taxon>Tracheophyta</taxon>
        <taxon>Spermatophyta</taxon>
        <taxon>Magnoliopsida</taxon>
        <taxon>eudicotyledons</taxon>
        <taxon>Gunneridae</taxon>
        <taxon>Pentapetalae</taxon>
        <taxon>rosids</taxon>
        <taxon>malvids</taxon>
        <taxon>Malvales</taxon>
        <taxon>Malvaceae</taxon>
        <taxon>Grewioideae</taxon>
        <taxon>Apeibeae</taxon>
        <taxon>Corchorus</taxon>
    </lineage>
</organism>
<comment type="caution">
    <text evidence="1">The sequence shown here is derived from an EMBL/GenBank/DDBJ whole genome shotgun (WGS) entry which is preliminary data.</text>
</comment>
<proteinExistence type="predicted"/>
<reference evidence="2" key="1">
    <citation type="submission" date="2013-09" db="EMBL/GenBank/DDBJ databases">
        <title>Corchorus olitorius genome sequencing.</title>
        <authorList>
            <person name="Alam M."/>
            <person name="Haque M.S."/>
            <person name="Islam M.S."/>
            <person name="Emdad E.M."/>
            <person name="Islam M.M."/>
            <person name="Ahmed B."/>
            <person name="Halim A."/>
            <person name="Hossen Q.M.M."/>
            <person name="Hossain M.Z."/>
            <person name="Ahmed R."/>
            <person name="Khan M.M."/>
            <person name="Islam R."/>
            <person name="Rashid M.M."/>
            <person name="Khan S.A."/>
            <person name="Rahman M.S."/>
            <person name="Alam M."/>
            <person name="Yahiya A.S."/>
            <person name="Khan M.S."/>
            <person name="Azam M.S."/>
            <person name="Haque T."/>
            <person name="Lashkar M.Z.H."/>
            <person name="Akhand A.I."/>
            <person name="Morshed G."/>
            <person name="Roy S."/>
            <person name="Uddin K.S."/>
            <person name="Rabeya T."/>
            <person name="Hossain A.S."/>
            <person name="Chowdhury A."/>
            <person name="Snigdha A.R."/>
            <person name="Mortoza M.S."/>
            <person name="Matin S.A."/>
            <person name="Hoque S.M.E."/>
            <person name="Islam M.K."/>
            <person name="Roy D.K."/>
            <person name="Haider R."/>
            <person name="Moosa M.M."/>
            <person name="Elias S.M."/>
            <person name="Hasan A.M."/>
            <person name="Jahan S."/>
            <person name="Shafiuddin M."/>
            <person name="Mahmood N."/>
            <person name="Shommy N.S."/>
        </authorList>
    </citation>
    <scope>NUCLEOTIDE SEQUENCE [LARGE SCALE GENOMIC DNA]</scope>
    <source>
        <strain evidence="2">cv. O-4</strain>
    </source>
</reference>
<gene>
    <name evidence="1" type="ORF">COLO4_10140</name>
</gene>